<dbReference type="InterPro" id="IPR004358">
    <property type="entry name" value="Sig_transdc_His_kin-like_C"/>
</dbReference>
<dbReference type="Proteomes" id="UP000232883">
    <property type="component" value="Chromosome"/>
</dbReference>
<gene>
    <name evidence="10" type="ORF">CWM47_34765</name>
</gene>
<evidence type="ECO:0000256" key="4">
    <source>
        <dbReference type="ARBA" id="ARBA00022679"/>
    </source>
</evidence>
<organism evidence="10 11">
    <name type="scientific">Spirosoma pollinicola</name>
    <dbReference type="NCBI Taxonomy" id="2057025"/>
    <lineage>
        <taxon>Bacteria</taxon>
        <taxon>Pseudomonadati</taxon>
        <taxon>Bacteroidota</taxon>
        <taxon>Cytophagia</taxon>
        <taxon>Cytophagales</taxon>
        <taxon>Cytophagaceae</taxon>
        <taxon>Spirosoma</taxon>
    </lineage>
</organism>
<dbReference type="PANTHER" id="PTHR43304:SF1">
    <property type="entry name" value="PAC DOMAIN-CONTAINING PROTEIN"/>
    <property type="match status" value="1"/>
</dbReference>
<keyword evidence="11" id="KW-1185">Reference proteome</keyword>
<evidence type="ECO:0000256" key="5">
    <source>
        <dbReference type="ARBA" id="ARBA00022777"/>
    </source>
</evidence>
<dbReference type="SMART" id="SM00091">
    <property type="entry name" value="PAS"/>
    <property type="match status" value="4"/>
</dbReference>
<dbReference type="Gene3D" id="1.10.287.130">
    <property type="match status" value="1"/>
</dbReference>
<dbReference type="InterPro" id="IPR036890">
    <property type="entry name" value="HATPase_C_sf"/>
</dbReference>
<keyword evidence="5 10" id="KW-0418">Kinase</keyword>
<dbReference type="SMART" id="SM00086">
    <property type="entry name" value="PAC"/>
    <property type="match status" value="3"/>
</dbReference>
<evidence type="ECO:0000313" key="10">
    <source>
        <dbReference type="EMBL" id="AUD06562.1"/>
    </source>
</evidence>
<evidence type="ECO:0000256" key="1">
    <source>
        <dbReference type="ARBA" id="ARBA00000085"/>
    </source>
</evidence>
<dbReference type="SUPFAM" id="SSF55785">
    <property type="entry name" value="PYP-like sensor domain (PAS domain)"/>
    <property type="match status" value="5"/>
</dbReference>
<evidence type="ECO:0000259" key="9">
    <source>
        <dbReference type="PROSITE" id="PS50113"/>
    </source>
</evidence>
<dbReference type="InterPro" id="IPR000014">
    <property type="entry name" value="PAS"/>
</dbReference>
<dbReference type="GO" id="GO:0000155">
    <property type="term" value="F:phosphorelay sensor kinase activity"/>
    <property type="evidence" value="ECO:0007669"/>
    <property type="project" value="InterPro"/>
</dbReference>
<dbReference type="InterPro" id="IPR013655">
    <property type="entry name" value="PAS_fold_3"/>
</dbReference>
<dbReference type="Pfam" id="PF02518">
    <property type="entry name" value="HATPase_c"/>
    <property type="match status" value="1"/>
</dbReference>
<evidence type="ECO:0000256" key="6">
    <source>
        <dbReference type="SAM" id="Coils"/>
    </source>
</evidence>
<feature type="domain" description="PAC" evidence="9">
    <location>
        <begin position="91"/>
        <end position="143"/>
    </location>
</feature>
<dbReference type="SMART" id="SM00388">
    <property type="entry name" value="HisKA"/>
    <property type="match status" value="1"/>
</dbReference>
<dbReference type="PROSITE" id="PS50112">
    <property type="entry name" value="PAS"/>
    <property type="match status" value="1"/>
</dbReference>
<dbReference type="SUPFAM" id="SSF47384">
    <property type="entry name" value="Homodimeric domain of signal transducing histidine kinase"/>
    <property type="match status" value="1"/>
</dbReference>
<protein>
    <recommendedName>
        <fullName evidence="2">histidine kinase</fullName>
        <ecNumber evidence="2">2.7.13.3</ecNumber>
    </recommendedName>
</protein>
<dbReference type="RefSeq" id="WP_100993102.1">
    <property type="nucleotide sequence ID" value="NZ_CP025096.1"/>
</dbReference>
<dbReference type="InterPro" id="IPR005467">
    <property type="entry name" value="His_kinase_dom"/>
</dbReference>
<feature type="domain" description="PAC" evidence="9">
    <location>
        <begin position="219"/>
        <end position="277"/>
    </location>
</feature>
<dbReference type="InterPro" id="IPR001610">
    <property type="entry name" value="PAC"/>
</dbReference>
<feature type="coiled-coil region" evidence="6">
    <location>
        <begin position="680"/>
        <end position="735"/>
    </location>
</feature>
<dbReference type="KEGG" id="spir:CWM47_34765"/>
<dbReference type="AlphaFoldDB" id="A0A2K8Z9K8"/>
<dbReference type="Gene3D" id="3.30.450.20">
    <property type="entry name" value="PAS domain"/>
    <property type="match status" value="5"/>
</dbReference>
<feature type="domain" description="Histidine kinase" evidence="7">
    <location>
        <begin position="742"/>
        <end position="968"/>
    </location>
</feature>
<dbReference type="InterPro" id="IPR003594">
    <property type="entry name" value="HATPase_dom"/>
</dbReference>
<evidence type="ECO:0000259" key="8">
    <source>
        <dbReference type="PROSITE" id="PS50112"/>
    </source>
</evidence>
<dbReference type="InterPro" id="IPR036097">
    <property type="entry name" value="HisK_dim/P_sf"/>
</dbReference>
<dbReference type="OrthoDB" id="9766459at2"/>
<dbReference type="PROSITE" id="PS50109">
    <property type="entry name" value="HIS_KIN"/>
    <property type="match status" value="1"/>
</dbReference>
<keyword evidence="4" id="KW-0808">Transferase</keyword>
<proteinExistence type="predicted"/>
<evidence type="ECO:0000256" key="3">
    <source>
        <dbReference type="ARBA" id="ARBA00022553"/>
    </source>
</evidence>
<comment type="catalytic activity">
    <reaction evidence="1">
        <text>ATP + protein L-histidine = ADP + protein N-phospho-L-histidine.</text>
        <dbReference type="EC" id="2.7.13.3"/>
    </reaction>
</comment>
<dbReference type="InterPro" id="IPR013656">
    <property type="entry name" value="PAS_4"/>
</dbReference>
<dbReference type="Pfam" id="PF08447">
    <property type="entry name" value="PAS_3"/>
    <property type="match status" value="1"/>
</dbReference>
<keyword evidence="6" id="KW-0175">Coiled coil</keyword>
<dbReference type="EMBL" id="CP025096">
    <property type="protein sequence ID" value="AUD06562.1"/>
    <property type="molecule type" value="Genomic_DNA"/>
</dbReference>
<feature type="domain" description="PAC" evidence="9">
    <location>
        <begin position="485"/>
        <end position="541"/>
    </location>
</feature>
<feature type="domain" description="PAS" evidence="8">
    <location>
        <begin position="16"/>
        <end position="86"/>
    </location>
</feature>
<dbReference type="Gene3D" id="3.30.565.10">
    <property type="entry name" value="Histidine kinase-like ATPase, C-terminal domain"/>
    <property type="match status" value="1"/>
</dbReference>
<dbReference type="InterPro" id="IPR003661">
    <property type="entry name" value="HisK_dim/P_dom"/>
</dbReference>
<dbReference type="InterPro" id="IPR000700">
    <property type="entry name" value="PAS-assoc_C"/>
</dbReference>
<name>A0A2K8Z9K8_9BACT</name>
<dbReference type="PANTHER" id="PTHR43304">
    <property type="entry name" value="PHYTOCHROME-LIKE PROTEIN CPH1"/>
    <property type="match status" value="1"/>
</dbReference>
<dbReference type="Pfam" id="PF00512">
    <property type="entry name" value="HisKA"/>
    <property type="match status" value="1"/>
</dbReference>
<dbReference type="InterPro" id="IPR035965">
    <property type="entry name" value="PAS-like_dom_sf"/>
</dbReference>
<dbReference type="SMART" id="SM00387">
    <property type="entry name" value="HATPase_c"/>
    <property type="match status" value="1"/>
</dbReference>
<evidence type="ECO:0000313" key="11">
    <source>
        <dbReference type="Proteomes" id="UP000232883"/>
    </source>
</evidence>
<keyword evidence="3" id="KW-0597">Phosphoprotein</keyword>
<dbReference type="CDD" id="cd00130">
    <property type="entry name" value="PAS"/>
    <property type="match status" value="1"/>
</dbReference>
<reference evidence="10 11" key="1">
    <citation type="submission" date="2017-11" db="EMBL/GenBank/DDBJ databases">
        <title>Taxonomic description and genome sequences of Spirosoma HA7 sp. nov., isolated from pollen microhabitat of Corylus avellana.</title>
        <authorList>
            <person name="Ambika Manirajan B."/>
            <person name="Suarez C."/>
            <person name="Ratering S."/>
            <person name="Geissler-Plaum R."/>
            <person name="Cardinale M."/>
            <person name="Sylvia S."/>
        </authorList>
    </citation>
    <scope>NUCLEOTIDE SEQUENCE [LARGE SCALE GENOMIC DNA]</scope>
    <source>
        <strain evidence="10 11">HA7</strain>
    </source>
</reference>
<dbReference type="NCBIfam" id="TIGR00229">
    <property type="entry name" value="sensory_box"/>
    <property type="match status" value="1"/>
</dbReference>
<dbReference type="SUPFAM" id="SSF55874">
    <property type="entry name" value="ATPase domain of HSP90 chaperone/DNA topoisomerase II/histidine kinase"/>
    <property type="match status" value="1"/>
</dbReference>
<evidence type="ECO:0000259" key="7">
    <source>
        <dbReference type="PROSITE" id="PS50109"/>
    </source>
</evidence>
<sequence length="968" mass="107016">MTGDQRPLDRSKQLTERLDINLALQAADLGVWEIDLPTNQVLLDQRCCQLFGITSHQLSFSDTLHHIHPDDVEGVNQAMQWALNPQSDGNYQVSYRSIGQDGRTHWIRSTGRRYLDQRGQPIRLAGVSQELTQQVEAQQQEAAALQQSEDRFRVLIEEAPVATCLFVGRQLVIEVANQAMIQVWGKGPDVIGLPLAEALPELKDQHFLTTLDELFTTGKTYQAKGGRADLVIEGQLQTFYFNYDFKPLRTPGGEVYAILETAQDVTEQVLAQQRVEQSQQQLLTLFEQSPVGLATISASDELVFQWANSFYGELVARPPQDIVGKPLLDALPELTGQGFDEILKNVIATGNPFVAPEVAVGILRDGQLTTIYVDLTYQPQKGALGAVEAILVVATDVTQQVVTRKQIEESESKLRAIVATAPAGIGVFVGRDLVIENPNQTFIDIVGKGPHIAGLPLREVMPELLTEVQPFLQILDDVFTTGNSFISPSSLVKIVQNGVLTDNYYNISYSPIRNAAGEVYAILDIAIDVTEAVIAQQQLKVSEAFAQNLLYNSPVANVVLLGEDMLIHSINEGMLAMLGRDNSIIGMPFIAAMPELEPTPLLGRLRQVLTTGEAFQQPEERFELVRYGQPHTGYYQYIYTALRDALDQPTGVVITAIEVTTQVLARQQVEASEARYRTLSEDLEQQVLQRTQELAATNEELAANNEELEASNEEYAALNEELEEANSLLIRSNDNLQTFAYVASHDLQEPLRKIQQFGDLLRQRSGSTLGDGLPYLERMQAAASRMSALIRDLLTFSRISTQRDTSGPVALPAVIQVVLTDLELVIDETGARIEVDDLPTLEGDRSQLEQLFQNLISNALKFRKPGVVPLVQIRSRWLAAEHLPPTIKPARRAVAYHQLEVIDNGIGFDEKYLDRIFQVFQRLHGKSEYAGTGIGLAICAKVVTNHGGAISARSQPGQGAAFTIYLPV</sequence>
<dbReference type="Pfam" id="PF08448">
    <property type="entry name" value="PAS_4"/>
    <property type="match status" value="3"/>
</dbReference>
<dbReference type="InterPro" id="IPR052162">
    <property type="entry name" value="Sensor_kinase/Photoreceptor"/>
</dbReference>
<accession>A0A2K8Z9K8</accession>
<dbReference type="CDD" id="cd00082">
    <property type="entry name" value="HisKA"/>
    <property type="match status" value="1"/>
</dbReference>
<dbReference type="PROSITE" id="PS50113">
    <property type="entry name" value="PAC"/>
    <property type="match status" value="3"/>
</dbReference>
<dbReference type="EC" id="2.7.13.3" evidence="2"/>
<evidence type="ECO:0000256" key="2">
    <source>
        <dbReference type="ARBA" id="ARBA00012438"/>
    </source>
</evidence>
<dbReference type="PRINTS" id="PR00344">
    <property type="entry name" value="BCTRLSENSOR"/>
</dbReference>